<evidence type="ECO:0000313" key="1">
    <source>
        <dbReference type="EMBL" id="PIX02923.1"/>
    </source>
</evidence>
<dbReference type="AlphaFoldDB" id="A0A2M7IXL1"/>
<dbReference type="EMBL" id="PFHV01000081">
    <property type="protein sequence ID" value="PIX02923.1"/>
    <property type="molecule type" value="Genomic_DNA"/>
</dbReference>
<gene>
    <name evidence="1" type="ORF">COZ78_03060</name>
</gene>
<proteinExistence type="predicted"/>
<dbReference type="Proteomes" id="UP000230505">
    <property type="component" value="Unassembled WGS sequence"/>
</dbReference>
<evidence type="ECO:0000313" key="2">
    <source>
        <dbReference type="Proteomes" id="UP000230505"/>
    </source>
</evidence>
<comment type="caution">
    <text evidence="1">The sequence shown here is derived from an EMBL/GenBank/DDBJ whole genome shotgun (WGS) entry which is preliminary data.</text>
</comment>
<reference evidence="2" key="1">
    <citation type="submission" date="2017-09" db="EMBL/GenBank/DDBJ databases">
        <title>Depth-based differentiation of microbial function through sediment-hosted aquifers and enrichment of novel symbionts in the deep terrestrial subsurface.</title>
        <authorList>
            <person name="Probst A.J."/>
            <person name="Ladd B."/>
            <person name="Jarett J.K."/>
            <person name="Geller-Mcgrath D.E."/>
            <person name="Sieber C.M.K."/>
            <person name="Emerson J.B."/>
            <person name="Anantharaman K."/>
            <person name="Thomas B.C."/>
            <person name="Malmstrom R."/>
            <person name="Stieglmeier M."/>
            <person name="Klingl A."/>
            <person name="Woyke T."/>
            <person name="Ryan C.M."/>
            <person name="Banfield J.F."/>
        </authorList>
    </citation>
    <scope>NUCLEOTIDE SEQUENCE [LARGE SCALE GENOMIC DNA]</scope>
</reference>
<sequence>MIEENVFERDFGEKIIIKKKDTLADVVLNVILIEMQKSILNDNKPEEIFYLIIDEFKKFFSASENITEEVVKRNEKLQAIQSTIMQNKTQKGDFEK</sequence>
<protein>
    <submittedName>
        <fullName evidence="1">Uncharacterized protein</fullName>
    </submittedName>
</protein>
<organism evidence="1 2">
    <name type="scientific">bacterium (Candidatus Gribaldobacteria) CG_4_8_14_3_um_filter_42_11</name>
    <dbReference type="NCBI Taxonomy" id="2014267"/>
    <lineage>
        <taxon>Bacteria</taxon>
        <taxon>Candidatus Gribaldobacteria</taxon>
    </lineage>
</organism>
<name>A0A2M7IXL1_9BACT</name>
<accession>A0A2M7IXL1</accession>